<reference evidence="2" key="1">
    <citation type="submission" date="2017-01" db="EMBL/GenBank/DDBJ databases">
        <authorList>
            <person name="Brunel B."/>
        </authorList>
    </citation>
    <scope>NUCLEOTIDE SEQUENCE [LARGE SCALE GENOMIC DNA]</scope>
</reference>
<sequence length="107" mass="11728">MSDFAAFLVAFLLCGGAFFAVAFLHSIWLRDHTKDWVPAAAEVLKRIDGGEGPDRYLLQYVFDGKGYRIETSPSLVPTCPAEAGSRITILVNPDIPHQCASAPHKPR</sequence>
<evidence type="ECO:0000313" key="2">
    <source>
        <dbReference type="Proteomes" id="UP000188388"/>
    </source>
</evidence>
<accession>A0A1R3V674</accession>
<gene>
    <name evidence="1" type="ORF">BQ8794_210116</name>
</gene>
<name>A0A1R3V674_9HYPH</name>
<dbReference type="EMBL" id="FTPD01000014">
    <property type="protein sequence ID" value="SIT55423.1"/>
    <property type="molecule type" value="Genomic_DNA"/>
</dbReference>
<dbReference type="RefSeq" id="WP_077377771.1">
    <property type="nucleotide sequence ID" value="NZ_FTPD01000014.1"/>
</dbReference>
<proteinExistence type="predicted"/>
<keyword evidence="2" id="KW-1185">Reference proteome</keyword>
<dbReference type="AlphaFoldDB" id="A0A1R3V674"/>
<evidence type="ECO:0000313" key="1">
    <source>
        <dbReference type="EMBL" id="SIT55423.1"/>
    </source>
</evidence>
<dbReference type="Proteomes" id="UP000188388">
    <property type="component" value="Unassembled WGS sequence"/>
</dbReference>
<organism evidence="1 2">
    <name type="scientific">Mesorhizobium prunaredense</name>
    <dbReference type="NCBI Taxonomy" id="1631249"/>
    <lineage>
        <taxon>Bacteria</taxon>
        <taxon>Pseudomonadati</taxon>
        <taxon>Pseudomonadota</taxon>
        <taxon>Alphaproteobacteria</taxon>
        <taxon>Hyphomicrobiales</taxon>
        <taxon>Phyllobacteriaceae</taxon>
        <taxon>Mesorhizobium</taxon>
    </lineage>
</organism>
<protein>
    <submittedName>
        <fullName evidence="1">Uncharacterized protein</fullName>
    </submittedName>
</protein>